<reference evidence="2" key="1">
    <citation type="journal article" date="2021" name="PeerJ">
        <title>Extensive microbial diversity within the chicken gut microbiome revealed by metagenomics and culture.</title>
        <authorList>
            <person name="Gilroy R."/>
            <person name="Ravi A."/>
            <person name="Getino M."/>
            <person name="Pursley I."/>
            <person name="Horton D.L."/>
            <person name="Alikhan N.F."/>
            <person name="Baker D."/>
            <person name="Gharbi K."/>
            <person name="Hall N."/>
            <person name="Watson M."/>
            <person name="Adriaenssens E.M."/>
            <person name="Foster-Nyarko E."/>
            <person name="Jarju S."/>
            <person name="Secka A."/>
            <person name="Antonio M."/>
            <person name="Oren A."/>
            <person name="Chaudhuri R.R."/>
            <person name="La Ragione R."/>
            <person name="Hildebrand F."/>
            <person name="Pallen M.J."/>
        </authorList>
    </citation>
    <scope>NUCLEOTIDE SEQUENCE</scope>
    <source>
        <strain evidence="2">ChiBcec1-1630</strain>
    </source>
</reference>
<dbReference type="AlphaFoldDB" id="A0A9D2TSR2"/>
<proteinExistence type="predicted"/>
<name>A0A9D2TSR2_9FIRM</name>
<dbReference type="CDD" id="cd04301">
    <property type="entry name" value="NAT_SF"/>
    <property type="match status" value="1"/>
</dbReference>
<organism evidence="2 3">
    <name type="scientific">Candidatus Eisenbergiella intestinigallinarum</name>
    <dbReference type="NCBI Taxonomy" id="2838549"/>
    <lineage>
        <taxon>Bacteria</taxon>
        <taxon>Bacillati</taxon>
        <taxon>Bacillota</taxon>
        <taxon>Clostridia</taxon>
        <taxon>Lachnospirales</taxon>
        <taxon>Lachnospiraceae</taxon>
        <taxon>Eisenbergiella</taxon>
    </lineage>
</organism>
<sequence length="168" mass="19603">MAEPFICKIASLQEMNTKWDYEIAHSGADRENWIVWKKRNMENYRQGYIIPYYGILEGTIICEATAMLHPDIVQNSSGLVDSHTVYLSAFRTIDGFQGKGYFSRLFHFMINDLRHRGFTRATLGVEPDEKKNRAIYAHYGFTEWIKSDQEHYPDGTVIDVEYYGKTLK</sequence>
<dbReference type="Gene3D" id="3.40.630.30">
    <property type="match status" value="1"/>
</dbReference>
<feature type="domain" description="N-acetyltransferase" evidence="1">
    <location>
        <begin position="1"/>
        <end position="168"/>
    </location>
</feature>
<dbReference type="InterPro" id="IPR000182">
    <property type="entry name" value="GNAT_dom"/>
</dbReference>
<comment type="caution">
    <text evidence="2">The sequence shown here is derived from an EMBL/GenBank/DDBJ whole genome shotgun (WGS) entry which is preliminary data.</text>
</comment>
<dbReference type="PROSITE" id="PS51186">
    <property type="entry name" value="GNAT"/>
    <property type="match status" value="1"/>
</dbReference>
<dbReference type="Proteomes" id="UP000823922">
    <property type="component" value="Unassembled WGS sequence"/>
</dbReference>
<reference evidence="2" key="2">
    <citation type="submission" date="2021-04" db="EMBL/GenBank/DDBJ databases">
        <authorList>
            <person name="Gilroy R."/>
        </authorList>
    </citation>
    <scope>NUCLEOTIDE SEQUENCE</scope>
    <source>
        <strain evidence="2">ChiBcec1-1630</strain>
    </source>
</reference>
<evidence type="ECO:0000313" key="2">
    <source>
        <dbReference type="EMBL" id="HJC87314.1"/>
    </source>
</evidence>
<accession>A0A9D2TSR2</accession>
<protein>
    <submittedName>
        <fullName evidence="2">GNAT family N-acetyltransferase</fullName>
    </submittedName>
</protein>
<evidence type="ECO:0000313" key="3">
    <source>
        <dbReference type="Proteomes" id="UP000823922"/>
    </source>
</evidence>
<dbReference type="EMBL" id="DWVS01000117">
    <property type="protein sequence ID" value="HJC87314.1"/>
    <property type="molecule type" value="Genomic_DNA"/>
</dbReference>
<dbReference type="Pfam" id="PF00583">
    <property type="entry name" value="Acetyltransf_1"/>
    <property type="match status" value="1"/>
</dbReference>
<evidence type="ECO:0000259" key="1">
    <source>
        <dbReference type="PROSITE" id="PS51186"/>
    </source>
</evidence>
<dbReference type="SUPFAM" id="SSF55729">
    <property type="entry name" value="Acyl-CoA N-acyltransferases (Nat)"/>
    <property type="match status" value="1"/>
</dbReference>
<gene>
    <name evidence="2" type="ORF">H9926_04780</name>
</gene>
<dbReference type="GO" id="GO:0016747">
    <property type="term" value="F:acyltransferase activity, transferring groups other than amino-acyl groups"/>
    <property type="evidence" value="ECO:0007669"/>
    <property type="project" value="InterPro"/>
</dbReference>
<dbReference type="InterPro" id="IPR016181">
    <property type="entry name" value="Acyl_CoA_acyltransferase"/>
</dbReference>